<feature type="transmembrane region" description="Helical" evidence="1">
    <location>
        <begin position="162"/>
        <end position="181"/>
    </location>
</feature>
<feature type="transmembrane region" description="Helical" evidence="1">
    <location>
        <begin position="80"/>
        <end position="101"/>
    </location>
</feature>
<feature type="transmembrane region" description="Helical" evidence="1">
    <location>
        <begin position="54"/>
        <end position="73"/>
    </location>
</feature>
<evidence type="ECO:0000256" key="1">
    <source>
        <dbReference type="SAM" id="Phobius"/>
    </source>
</evidence>
<proteinExistence type="predicted"/>
<feature type="transmembrane region" description="Helical" evidence="1">
    <location>
        <begin position="31"/>
        <end position="48"/>
    </location>
</feature>
<evidence type="ECO:0000313" key="3">
    <source>
        <dbReference type="Proteomes" id="UP001596956"/>
    </source>
</evidence>
<feature type="transmembrane region" description="Helical" evidence="1">
    <location>
        <begin position="107"/>
        <end position="124"/>
    </location>
</feature>
<reference evidence="3" key="1">
    <citation type="journal article" date="2019" name="Int. J. Syst. Evol. Microbiol.">
        <title>The Global Catalogue of Microorganisms (GCM) 10K type strain sequencing project: providing services to taxonomists for standard genome sequencing and annotation.</title>
        <authorList>
            <consortium name="The Broad Institute Genomics Platform"/>
            <consortium name="The Broad Institute Genome Sequencing Center for Infectious Disease"/>
            <person name="Wu L."/>
            <person name="Ma J."/>
        </authorList>
    </citation>
    <scope>NUCLEOTIDE SEQUENCE [LARGE SCALE GENOMIC DNA]</scope>
    <source>
        <strain evidence="3">CCUG 63369</strain>
    </source>
</reference>
<evidence type="ECO:0000313" key="2">
    <source>
        <dbReference type="EMBL" id="MFD0803650.1"/>
    </source>
</evidence>
<sequence length="206" mass="21429">MPRDERSRTSEPPHRASILTRVRTAYYGYPLRTRLFAGLGVVTVLAVAARLLSLPVLTTVTAAAAALLVFAALMRSSDAVATALISIAWLVLAYALFLIPVSVADSGALLLLPLLPLLVSLAATRITAFPVWHTTLLALLVALITGLGTALAGMLAESTPGALGVLCAFGGAGLALLWRVLAAYRLRRTMSDLGAPPPAHGDGIRG</sequence>
<keyword evidence="1" id="KW-0812">Transmembrane</keyword>
<gene>
    <name evidence="2" type="ORF">ACFQZU_20350</name>
</gene>
<keyword evidence="1" id="KW-0472">Membrane</keyword>
<accession>A0ABW3BKR0</accession>
<comment type="caution">
    <text evidence="2">The sequence shown here is derived from an EMBL/GenBank/DDBJ whole genome shotgun (WGS) entry which is preliminary data.</text>
</comment>
<name>A0ABW3BKR0_9ACTN</name>
<keyword evidence="3" id="KW-1185">Reference proteome</keyword>
<keyword evidence="1" id="KW-1133">Transmembrane helix</keyword>
<organism evidence="2 3">
    <name type="scientific">Streptomonospora algeriensis</name>
    <dbReference type="NCBI Taxonomy" id="995084"/>
    <lineage>
        <taxon>Bacteria</taxon>
        <taxon>Bacillati</taxon>
        <taxon>Actinomycetota</taxon>
        <taxon>Actinomycetes</taxon>
        <taxon>Streptosporangiales</taxon>
        <taxon>Nocardiopsidaceae</taxon>
        <taxon>Streptomonospora</taxon>
    </lineage>
</organism>
<dbReference type="EMBL" id="JBHTHR010001030">
    <property type="protein sequence ID" value="MFD0803650.1"/>
    <property type="molecule type" value="Genomic_DNA"/>
</dbReference>
<feature type="non-terminal residue" evidence="2">
    <location>
        <position position="206"/>
    </location>
</feature>
<feature type="transmembrane region" description="Helical" evidence="1">
    <location>
        <begin position="136"/>
        <end position="156"/>
    </location>
</feature>
<protein>
    <submittedName>
        <fullName evidence="2">ATPase</fullName>
    </submittedName>
</protein>
<dbReference type="Proteomes" id="UP001596956">
    <property type="component" value="Unassembled WGS sequence"/>
</dbReference>